<dbReference type="AlphaFoldDB" id="A0A6G1P9Z7"/>
<evidence type="ECO:0000313" key="2">
    <source>
        <dbReference type="Proteomes" id="UP000503349"/>
    </source>
</evidence>
<gene>
    <name evidence="1" type="ORF">EXN66_Car002530</name>
</gene>
<protein>
    <submittedName>
        <fullName evidence="1">Uncharacterized protein</fullName>
    </submittedName>
</protein>
<sequence>MKRLTKTQTQNRRLPAEGLRNTPFSTILKIGLSCLKEGLSGGGNDAALLSIRLCVIRASQTHTHTHTHTSEEI</sequence>
<keyword evidence="2" id="KW-1185">Reference proteome</keyword>
<dbReference type="Proteomes" id="UP000503349">
    <property type="component" value="Chromosome 2"/>
</dbReference>
<proteinExistence type="predicted"/>
<name>A0A6G1P9Z7_CHAAH</name>
<accession>A0A6G1P9Z7</accession>
<evidence type="ECO:0000313" key="1">
    <source>
        <dbReference type="EMBL" id="KAF3686858.1"/>
    </source>
</evidence>
<reference evidence="1 2" key="1">
    <citation type="submission" date="2019-02" db="EMBL/GenBank/DDBJ databases">
        <title>Opniocepnalus argus genome.</title>
        <authorList>
            <person name="Zhou C."/>
            <person name="Xiao S."/>
        </authorList>
    </citation>
    <scope>NUCLEOTIDE SEQUENCE [LARGE SCALE GENOMIC DNA]</scope>
    <source>
        <strain evidence="1">OARG1902GOOAL</strain>
        <tissue evidence="1">Muscle</tissue>
    </source>
</reference>
<reference evidence="2" key="2">
    <citation type="submission" date="2019-02" db="EMBL/GenBank/DDBJ databases">
        <title>Opniocepnalus argus Var Kimnra genome.</title>
        <authorList>
            <person name="Zhou C."/>
            <person name="Xiao S."/>
        </authorList>
    </citation>
    <scope>NUCLEOTIDE SEQUENCE [LARGE SCALE GENOMIC DNA]</scope>
</reference>
<dbReference type="EMBL" id="CM015713">
    <property type="protein sequence ID" value="KAF3686858.1"/>
    <property type="molecule type" value="Genomic_DNA"/>
</dbReference>
<organism evidence="1 2">
    <name type="scientific">Channa argus</name>
    <name type="common">Northern snakehead</name>
    <name type="synonym">Ophicephalus argus</name>
    <dbReference type="NCBI Taxonomy" id="215402"/>
    <lineage>
        <taxon>Eukaryota</taxon>
        <taxon>Metazoa</taxon>
        <taxon>Chordata</taxon>
        <taxon>Craniata</taxon>
        <taxon>Vertebrata</taxon>
        <taxon>Euteleostomi</taxon>
        <taxon>Actinopterygii</taxon>
        <taxon>Neopterygii</taxon>
        <taxon>Teleostei</taxon>
        <taxon>Neoteleostei</taxon>
        <taxon>Acanthomorphata</taxon>
        <taxon>Anabantaria</taxon>
        <taxon>Anabantiformes</taxon>
        <taxon>Channoidei</taxon>
        <taxon>Channidae</taxon>
        <taxon>Channa</taxon>
    </lineage>
</organism>